<evidence type="ECO:0000256" key="1">
    <source>
        <dbReference type="ARBA" id="ARBA00022801"/>
    </source>
</evidence>
<evidence type="ECO:0000313" key="4">
    <source>
        <dbReference type="Proteomes" id="UP000035763"/>
    </source>
</evidence>
<evidence type="ECO:0000259" key="2">
    <source>
        <dbReference type="Pfam" id="PF20434"/>
    </source>
</evidence>
<dbReference type="InterPro" id="IPR050300">
    <property type="entry name" value="GDXG_lipolytic_enzyme"/>
</dbReference>
<evidence type="ECO:0000313" key="3">
    <source>
        <dbReference type="EMBL" id="CCH75316.1"/>
    </source>
</evidence>
<reference evidence="3 4" key="1">
    <citation type="journal article" date="2013" name="ISME J.">
        <title>A metabolic model for members of the genus Tetrasphaera involved in enhanced biological phosphorus removal.</title>
        <authorList>
            <person name="Kristiansen R."/>
            <person name="Nguyen H.T.T."/>
            <person name="Saunders A.M."/>
            <person name="Nielsen J.L."/>
            <person name="Wimmer R."/>
            <person name="Le V.Q."/>
            <person name="McIlroy S.J."/>
            <person name="Petrovski S."/>
            <person name="Seviour R.J."/>
            <person name="Calteau A."/>
            <person name="Nielsen K.L."/>
            <person name="Nielsen P.H."/>
        </authorList>
    </citation>
    <scope>NUCLEOTIDE SEQUENCE [LARGE SCALE GENOMIC DNA]</scope>
    <source>
        <strain evidence="3 4">Ben110</strain>
    </source>
</reference>
<protein>
    <submittedName>
        <fullName evidence="3">Alpha/beta hydrolase fold protein-3 domain protein (Modular protein)</fullName>
    </submittedName>
</protein>
<dbReference type="EMBL" id="CAJA01000489">
    <property type="protein sequence ID" value="CCH75316.1"/>
    <property type="molecule type" value="Genomic_DNA"/>
</dbReference>
<dbReference type="RefSeq" id="WP_048695691.1">
    <property type="nucleotide sequence ID" value="NZ_HG764815.1"/>
</dbReference>
<sequence>MDIRDLRPPVEDGPWPPLTQLPPMTFEPLARATSWQQLIYAQGGGFRPLLMDVHVPATPRPAPVVLWVHGGGWGEGDRRLVPLQWGQQEFFQQFVDAGIAVATCDYRLIAEAPVEAMVQDIVAAIRYLRRYAGELALDADRVAVWGDSAGSHLSSLAALAGSAPDPDPAILGSQGVGEGRADVTGIVWWYGASDLTVLPELCEFLWDTATPEERTTLAERYSPVTYLRADSPPLLIMHGDQDTMAPCDQAVRLHEAAVAVGAPSRLLVVPGAEHAFLGADIRAQWQTGLDFLAGLFAGGRPGRRSPLFSLNLGGASQVAHTSANRYVCD</sequence>
<dbReference type="InterPro" id="IPR029058">
    <property type="entry name" value="AB_hydrolase_fold"/>
</dbReference>
<dbReference type="AlphaFoldDB" id="W6K2F7"/>
<dbReference type="SUPFAM" id="SSF53474">
    <property type="entry name" value="alpha/beta-Hydrolases"/>
    <property type="match status" value="1"/>
</dbReference>
<proteinExistence type="predicted"/>
<dbReference type="GO" id="GO:0016787">
    <property type="term" value="F:hydrolase activity"/>
    <property type="evidence" value="ECO:0007669"/>
    <property type="project" value="UniProtKB-KW"/>
</dbReference>
<dbReference type="STRING" id="1193182.BN11_630018"/>
<dbReference type="Pfam" id="PF20434">
    <property type="entry name" value="BD-FAE"/>
    <property type="match status" value="1"/>
</dbReference>
<dbReference type="InterPro" id="IPR049492">
    <property type="entry name" value="BD-FAE-like_dom"/>
</dbReference>
<organism evidence="3 4">
    <name type="scientific">Nostocoides australiense Ben110</name>
    <dbReference type="NCBI Taxonomy" id="1193182"/>
    <lineage>
        <taxon>Bacteria</taxon>
        <taxon>Bacillati</taxon>
        <taxon>Actinomycetota</taxon>
        <taxon>Actinomycetes</taxon>
        <taxon>Micrococcales</taxon>
        <taxon>Intrasporangiaceae</taxon>
        <taxon>Nostocoides</taxon>
    </lineage>
</organism>
<accession>W6K2F7</accession>
<name>W6K2F7_9MICO</name>
<keyword evidence="4" id="KW-1185">Reference proteome</keyword>
<keyword evidence="1 3" id="KW-0378">Hydrolase</keyword>
<dbReference type="Gene3D" id="3.40.50.1820">
    <property type="entry name" value="alpha/beta hydrolase"/>
    <property type="match status" value="1"/>
</dbReference>
<comment type="caution">
    <text evidence="3">The sequence shown here is derived from an EMBL/GenBank/DDBJ whole genome shotgun (WGS) entry which is preliminary data.</text>
</comment>
<gene>
    <name evidence="3" type="ORF">BN11_630018</name>
</gene>
<dbReference type="PANTHER" id="PTHR48081">
    <property type="entry name" value="AB HYDROLASE SUPERFAMILY PROTEIN C4A8.06C"/>
    <property type="match status" value="1"/>
</dbReference>
<feature type="domain" description="BD-FAE-like" evidence="2">
    <location>
        <begin position="51"/>
        <end position="255"/>
    </location>
</feature>
<dbReference type="OrthoDB" id="9803828at2"/>
<dbReference type="PANTHER" id="PTHR48081:SF13">
    <property type="entry name" value="ALPHA_BETA HYDROLASE"/>
    <property type="match status" value="1"/>
</dbReference>
<dbReference type="Proteomes" id="UP000035763">
    <property type="component" value="Unassembled WGS sequence"/>
</dbReference>